<evidence type="ECO:0000313" key="1">
    <source>
        <dbReference type="EMBL" id="GAA0614541.1"/>
    </source>
</evidence>
<dbReference type="Proteomes" id="UP001500957">
    <property type="component" value="Unassembled WGS sequence"/>
</dbReference>
<evidence type="ECO:0000313" key="2">
    <source>
        <dbReference type="Proteomes" id="UP001500957"/>
    </source>
</evidence>
<comment type="caution">
    <text evidence="1">The sequence shown here is derived from an EMBL/GenBank/DDBJ whole genome shotgun (WGS) entry which is preliminary data.</text>
</comment>
<proteinExistence type="predicted"/>
<reference evidence="2" key="1">
    <citation type="journal article" date="2019" name="Int. J. Syst. Evol. Microbiol.">
        <title>The Global Catalogue of Microorganisms (GCM) 10K type strain sequencing project: providing services to taxonomists for standard genome sequencing and annotation.</title>
        <authorList>
            <consortium name="The Broad Institute Genomics Platform"/>
            <consortium name="The Broad Institute Genome Sequencing Center for Infectious Disease"/>
            <person name="Wu L."/>
            <person name="Ma J."/>
        </authorList>
    </citation>
    <scope>NUCLEOTIDE SEQUENCE [LARGE SCALE GENOMIC DNA]</scope>
    <source>
        <strain evidence="2">JCM 10671</strain>
    </source>
</reference>
<keyword evidence="2" id="KW-1185">Reference proteome</keyword>
<accession>A0ABP3RU98</accession>
<protein>
    <submittedName>
        <fullName evidence="1">Uncharacterized protein</fullName>
    </submittedName>
</protein>
<gene>
    <name evidence="1" type="ORF">GCM10009547_15480</name>
</gene>
<organism evidence="1 2">
    <name type="scientific">Sporichthya brevicatena</name>
    <dbReference type="NCBI Taxonomy" id="171442"/>
    <lineage>
        <taxon>Bacteria</taxon>
        <taxon>Bacillati</taxon>
        <taxon>Actinomycetota</taxon>
        <taxon>Actinomycetes</taxon>
        <taxon>Sporichthyales</taxon>
        <taxon>Sporichthyaceae</taxon>
        <taxon>Sporichthya</taxon>
    </lineage>
</organism>
<dbReference type="EMBL" id="BAAAHE010000011">
    <property type="protein sequence ID" value="GAA0614541.1"/>
    <property type="molecule type" value="Genomic_DNA"/>
</dbReference>
<name>A0ABP3RU98_9ACTN</name>
<dbReference type="RefSeq" id="WP_344603314.1">
    <property type="nucleotide sequence ID" value="NZ_BAAAHE010000011.1"/>
</dbReference>
<sequence>MSATVRYVYDRPLPFARHLRIDFLNEDGAVTSSIVSTFEPGKGWVTSTTRLPLASGAA</sequence>